<dbReference type="STRING" id="1280950.HJO_08202"/>
<comment type="caution">
    <text evidence="1">The sequence shown here is derived from an EMBL/GenBank/DDBJ whole genome shotgun (WGS) entry which is preliminary data.</text>
</comment>
<dbReference type="PATRIC" id="fig|1280950.3.peg.1644"/>
<name>A0A059FQN3_9PROT</name>
<evidence type="ECO:0000313" key="2">
    <source>
        <dbReference type="Proteomes" id="UP000025171"/>
    </source>
</evidence>
<dbReference type="OrthoDB" id="7617009at2"/>
<proteinExistence type="predicted"/>
<protein>
    <submittedName>
        <fullName evidence="1">Uncharacterized protein</fullName>
    </submittedName>
</protein>
<dbReference type="eggNOG" id="ENOG5034CBE">
    <property type="taxonomic scope" value="Bacteria"/>
</dbReference>
<keyword evidence="2" id="KW-1185">Reference proteome</keyword>
<dbReference type="Proteomes" id="UP000025171">
    <property type="component" value="Unassembled WGS sequence"/>
</dbReference>
<dbReference type="Gene3D" id="2.40.128.140">
    <property type="entry name" value="Outer membrane protein"/>
    <property type="match status" value="1"/>
</dbReference>
<dbReference type="InterPro" id="IPR037107">
    <property type="entry name" value="Put_OMP_sf"/>
</dbReference>
<reference evidence="1 2" key="1">
    <citation type="journal article" date="2014" name="Antonie Van Leeuwenhoek">
        <title>Hyphomonas beringensis sp. nov. and Hyphomonas chukchiensis sp. nov., isolated from surface seawater of the Bering Sea and Chukchi Sea.</title>
        <authorList>
            <person name="Li C."/>
            <person name="Lai Q."/>
            <person name="Li G."/>
            <person name="Dong C."/>
            <person name="Wang J."/>
            <person name="Liao Y."/>
            <person name="Shao Z."/>
        </authorList>
    </citation>
    <scope>NUCLEOTIDE SEQUENCE [LARGE SCALE GENOMIC DNA]</scope>
    <source>
        <strain evidence="1 2">MHS-2</strain>
    </source>
</reference>
<dbReference type="EMBL" id="ARYK01000003">
    <property type="protein sequence ID" value="KCZ92922.1"/>
    <property type="molecule type" value="Genomic_DNA"/>
</dbReference>
<gene>
    <name evidence="1" type="ORF">HJO_08202</name>
</gene>
<dbReference type="AlphaFoldDB" id="A0A059FQN3"/>
<accession>A0A059FQN3</accession>
<evidence type="ECO:0000313" key="1">
    <source>
        <dbReference type="EMBL" id="KCZ92922.1"/>
    </source>
</evidence>
<dbReference type="RefSeq" id="WP_162173800.1">
    <property type="nucleotide sequence ID" value="NZ_ARYK01000003.1"/>
</dbReference>
<sequence>MVFAIASTVLTLACQGCVSTSPHEYVRSEPAVPPTLGMTMALTGFATTGPRQADPAAASVHVVDGAPARFSGTVVAPLPVTAIDFASSTLPDYGITPRFVPTDLPELSWSGSGPLVAVVAERSKARLSGPSQIEKNIAAEIAFSAPKELTGLSFDVGVAPRIVVREEGELKSKRVGGEVRIGQDFNLIGRDGQPQGWYIFAGADGEALIWDAGNTSFAPNLNDMALTDQITVGDMQAGISVQRGGGELSLSYIRREVKYEDRNGSLSDTEDFAGVSFTMRR</sequence>
<organism evidence="1 2">
    <name type="scientific">Hyphomonas johnsonii MHS-2</name>
    <dbReference type="NCBI Taxonomy" id="1280950"/>
    <lineage>
        <taxon>Bacteria</taxon>
        <taxon>Pseudomonadati</taxon>
        <taxon>Pseudomonadota</taxon>
        <taxon>Alphaproteobacteria</taxon>
        <taxon>Hyphomonadales</taxon>
        <taxon>Hyphomonadaceae</taxon>
        <taxon>Hyphomonas</taxon>
    </lineage>
</organism>